<sequence length="835" mass="91327">MDNIRSLSVGQASGLLALGTQIATYTIPLLVGLFLLRYHNKEASAATWSVIARQLHSSSWPSLLRTDSAAVRNVERRVTSMVFTGGLLSLLTLVAGIVTPLGFHEEVQIVGNQTVEFSYLRDVTSFGKATQHRPEKPLSRDCGSPTQVCPGAAIDGPNVTVSVRGGVLQVQPSTADIPQDIWRFFTSYSKVSTVASIFDLQYRFWKRSFSANIDSNQPYVSGLYRQVNNLIPLGYGTMLIEGNVVDMEHGGIGYRNHSAPEVSATWEEDILWVAPDLSCASTNLSFEMTLQPGDDPDDFPLTDVELVDDGGFSNMWSGDLKSISQGIESLDVQTRATEVAQVQNKLLSMIFNITDPTTSGRYPLDLQAMNSSLSTLLFPLKPTSTSLDVSWYGLPIVTMNTDGSLNTPTGRLDIAEQYPYQYAAYLLTQLQHFCTGGASDQSTFDGTPTMACSYFLSSPYRIDSGSVLEEEAGSRWKTSIRICAGTVRASVKTISYTHNSSATPSLDNTKVTALRDKSYASESEYPLWATEDWRSPGKESALSTPLWGLVSPAEADTPGYTYVRAPTFLLPPSSPARWQMTATGSGRADVNLKDMLAGTIAPRGVLTQVLTSAFATDQMWLPNYSGLHCLALRSKWAEMSKTAEGSADILSLVWTDIMASVTVGTKMHPSMEEIGQDSLTHQTYVQVRAPRLSFHAVYAIPGIVLLVLYTLLAIFSLPVIFSNRPFAFTMRCLLNNTSLGRNAAVAQEQTRAPGNFHARAHAYVSTWEWLRKVGTLKMRIGEEVVPYMRGAVGGYTGWPGYGGGEWYENGTGPGIHVWAREGSESFVEVAREDKT</sequence>
<dbReference type="OrthoDB" id="3034003at2759"/>
<feature type="transmembrane region" description="Helical" evidence="1">
    <location>
        <begin position="12"/>
        <end position="36"/>
    </location>
</feature>
<dbReference type="RefSeq" id="XP_033605331.1">
    <property type="nucleotide sequence ID" value="XM_033739596.1"/>
</dbReference>
<accession>A0A6A6WL03</accession>
<organism evidence="2 3">
    <name type="scientific">Pseudovirgaria hyperparasitica</name>
    <dbReference type="NCBI Taxonomy" id="470096"/>
    <lineage>
        <taxon>Eukaryota</taxon>
        <taxon>Fungi</taxon>
        <taxon>Dikarya</taxon>
        <taxon>Ascomycota</taxon>
        <taxon>Pezizomycotina</taxon>
        <taxon>Dothideomycetes</taxon>
        <taxon>Dothideomycetes incertae sedis</taxon>
        <taxon>Acrospermales</taxon>
        <taxon>Acrospermaceae</taxon>
        <taxon>Pseudovirgaria</taxon>
    </lineage>
</organism>
<gene>
    <name evidence="2" type="ORF">EJ05DRAFT_18244</name>
</gene>
<protein>
    <submittedName>
        <fullName evidence="2">Uncharacterized protein</fullName>
    </submittedName>
</protein>
<keyword evidence="1" id="KW-1133">Transmembrane helix</keyword>
<reference evidence="2" key="1">
    <citation type="journal article" date="2020" name="Stud. Mycol.">
        <title>101 Dothideomycetes genomes: a test case for predicting lifestyles and emergence of pathogens.</title>
        <authorList>
            <person name="Haridas S."/>
            <person name="Albert R."/>
            <person name="Binder M."/>
            <person name="Bloem J."/>
            <person name="Labutti K."/>
            <person name="Salamov A."/>
            <person name="Andreopoulos B."/>
            <person name="Baker S."/>
            <person name="Barry K."/>
            <person name="Bills G."/>
            <person name="Bluhm B."/>
            <person name="Cannon C."/>
            <person name="Castanera R."/>
            <person name="Culley D."/>
            <person name="Daum C."/>
            <person name="Ezra D."/>
            <person name="Gonzalez J."/>
            <person name="Henrissat B."/>
            <person name="Kuo A."/>
            <person name="Liang C."/>
            <person name="Lipzen A."/>
            <person name="Lutzoni F."/>
            <person name="Magnuson J."/>
            <person name="Mondo S."/>
            <person name="Nolan M."/>
            <person name="Ohm R."/>
            <person name="Pangilinan J."/>
            <person name="Park H.-J."/>
            <person name="Ramirez L."/>
            <person name="Alfaro M."/>
            <person name="Sun H."/>
            <person name="Tritt A."/>
            <person name="Yoshinaga Y."/>
            <person name="Zwiers L.-H."/>
            <person name="Turgeon B."/>
            <person name="Goodwin S."/>
            <person name="Spatafora J."/>
            <person name="Crous P."/>
            <person name="Grigoriev I."/>
        </authorList>
    </citation>
    <scope>NUCLEOTIDE SEQUENCE</scope>
    <source>
        <strain evidence="2">CBS 121739</strain>
    </source>
</reference>
<dbReference type="EMBL" id="ML996565">
    <property type="protein sequence ID" value="KAF2762880.1"/>
    <property type="molecule type" value="Genomic_DNA"/>
</dbReference>
<evidence type="ECO:0000313" key="3">
    <source>
        <dbReference type="Proteomes" id="UP000799437"/>
    </source>
</evidence>
<proteinExistence type="predicted"/>
<dbReference type="Proteomes" id="UP000799437">
    <property type="component" value="Unassembled WGS sequence"/>
</dbReference>
<keyword evidence="1" id="KW-0812">Transmembrane</keyword>
<keyword evidence="1" id="KW-0472">Membrane</keyword>
<keyword evidence="3" id="KW-1185">Reference proteome</keyword>
<feature type="transmembrane region" description="Helical" evidence="1">
    <location>
        <begin position="696"/>
        <end position="721"/>
    </location>
</feature>
<evidence type="ECO:0000313" key="2">
    <source>
        <dbReference type="EMBL" id="KAF2762880.1"/>
    </source>
</evidence>
<dbReference type="GeneID" id="54480650"/>
<feature type="transmembrane region" description="Helical" evidence="1">
    <location>
        <begin position="82"/>
        <end position="103"/>
    </location>
</feature>
<dbReference type="AlphaFoldDB" id="A0A6A6WL03"/>
<evidence type="ECO:0000256" key="1">
    <source>
        <dbReference type="SAM" id="Phobius"/>
    </source>
</evidence>
<name>A0A6A6WL03_9PEZI</name>